<dbReference type="PANTHER" id="PTHR43531:SF14">
    <property type="entry name" value="METHYL-ACCEPTING CHEMOTAXIS PROTEIN I-RELATED"/>
    <property type="match status" value="1"/>
</dbReference>
<protein>
    <recommendedName>
        <fullName evidence="12">Chemotaxis protein</fullName>
    </recommendedName>
</protein>
<keyword evidence="7" id="KW-0812">Transmembrane</keyword>
<dbReference type="InterPro" id="IPR029151">
    <property type="entry name" value="Sensor-like_sf"/>
</dbReference>
<evidence type="ECO:0000256" key="6">
    <source>
        <dbReference type="SAM" id="MobiDB-lite"/>
    </source>
</evidence>
<evidence type="ECO:0000259" key="9">
    <source>
        <dbReference type="PROSITE" id="PS50885"/>
    </source>
</evidence>
<dbReference type="EMBL" id="JMIU01000001">
    <property type="protein sequence ID" value="KDN96781.1"/>
    <property type="molecule type" value="Genomic_DNA"/>
</dbReference>
<dbReference type="Gene3D" id="1.20.120.1530">
    <property type="match status" value="1"/>
</dbReference>
<dbReference type="InterPro" id="IPR051310">
    <property type="entry name" value="MCP_chemotaxis"/>
</dbReference>
<feature type="domain" description="HAMP" evidence="9">
    <location>
        <begin position="388"/>
        <end position="428"/>
    </location>
</feature>
<evidence type="ECO:0000313" key="10">
    <source>
        <dbReference type="EMBL" id="KDN96781.1"/>
    </source>
</evidence>
<keyword evidence="11" id="KW-1185">Reference proteome</keyword>
<dbReference type="PROSITE" id="PS50885">
    <property type="entry name" value="HAMP"/>
    <property type="match status" value="3"/>
</dbReference>
<evidence type="ECO:0000256" key="3">
    <source>
        <dbReference type="ARBA" id="ARBA00023224"/>
    </source>
</evidence>
<gene>
    <name evidence="10" type="ORF">EI16_11095</name>
</gene>
<organism evidence="10 11">
    <name type="scientific">Hydrogenovibrio marinus</name>
    <dbReference type="NCBI Taxonomy" id="28885"/>
    <lineage>
        <taxon>Bacteria</taxon>
        <taxon>Pseudomonadati</taxon>
        <taxon>Pseudomonadota</taxon>
        <taxon>Gammaproteobacteria</taxon>
        <taxon>Thiotrichales</taxon>
        <taxon>Piscirickettsiaceae</taxon>
        <taxon>Hydrogenovibrio</taxon>
    </lineage>
</organism>
<dbReference type="SUPFAM" id="SSF58104">
    <property type="entry name" value="Methyl-accepting chemotaxis protein (MCP) signaling domain"/>
    <property type="match status" value="2"/>
</dbReference>
<dbReference type="GO" id="GO:0007165">
    <property type="term" value="P:signal transduction"/>
    <property type="evidence" value="ECO:0007669"/>
    <property type="project" value="UniProtKB-KW"/>
</dbReference>
<evidence type="ECO:0000313" key="11">
    <source>
        <dbReference type="Proteomes" id="UP000027341"/>
    </source>
</evidence>
<comment type="similarity">
    <text evidence="4">Belongs to the methyl-accepting chemotaxis (MCP) protein family.</text>
</comment>
<evidence type="ECO:0000259" key="8">
    <source>
        <dbReference type="PROSITE" id="PS50111"/>
    </source>
</evidence>
<feature type="compositionally biased region" description="Basic and acidic residues" evidence="6">
    <location>
        <begin position="825"/>
        <end position="860"/>
    </location>
</feature>
<dbReference type="Pfam" id="PF18947">
    <property type="entry name" value="HAMP_2"/>
    <property type="match status" value="2"/>
</dbReference>
<comment type="caution">
    <text evidence="10">The sequence shown here is derived from an EMBL/GenBank/DDBJ whole genome shotgun (WGS) entry which is preliminary data.</text>
</comment>
<dbReference type="SMART" id="SM00283">
    <property type="entry name" value="MA"/>
    <property type="match status" value="1"/>
</dbReference>
<dbReference type="CDD" id="cd11386">
    <property type="entry name" value="MCP_signal"/>
    <property type="match status" value="1"/>
</dbReference>
<feature type="domain" description="Methyl-accepting transducer" evidence="8">
    <location>
        <begin position="568"/>
        <end position="797"/>
    </location>
</feature>
<evidence type="ECO:0000256" key="1">
    <source>
        <dbReference type="ARBA" id="ARBA00004370"/>
    </source>
</evidence>
<dbReference type="STRING" id="28885.EI16_11095"/>
<dbReference type="CDD" id="cd06225">
    <property type="entry name" value="HAMP"/>
    <property type="match status" value="2"/>
</dbReference>
<dbReference type="Pfam" id="PF14827">
    <property type="entry name" value="dCache_3"/>
    <property type="match status" value="1"/>
</dbReference>
<dbReference type="InterPro" id="IPR003660">
    <property type="entry name" value="HAMP_dom"/>
</dbReference>
<dbReference type="Proteomes" id="UP000027341">
    <property type="component" value="Unassembled WGS sequence"/>
</dbReference>
<feature type="compositionally biased region" description="Basic and acidic residues" evidence="6">
    <location>
        <begin position="881"/>
        <end position="890"/>
    </location>
</feature>
<dbReference type="PROSITE" id="PS50111">
    <property type="entry name" value="CHEMOTAXIS_TRANSDUC_2"/>
    <property type="match status" value="1"/>
</dbReference>
<feature type="transmembrane region" description="Helical" evidence="7">
    <location>
        <begin position="12"/>
        <end position="37"/>
    </location>
</feature>
<evidence type="ECO:0000256" key="5">
    <source>
        <dbReference type="PROSITE-ProRule" id="PRU00284"/>
    </source>
</evidence>
<dbReference type="GO" id="GO:0006935">
    <property type="term" value="P:chemotaxis"/>
    <property type="evidence" value="ECO:0007669"/>
    <property type="project" value="TreeGrafter"/>
</dbReference>
<comment type="subcellular location">
    <subcellularLocation>
        <location evidence="1">Membrane</location>
    </subcellularLocation>
</comment>
<feature type="region of interest" description="Disordered" evidence="6">
    <location>
        <begin position="820"/>
        <end position="890"/>
    </location>
</feature>
<accession>A0A067A2E0</accession>
<dbReference type="Pfam" id="PF00015">
    <property type="entry name" value="MCPsignal"/>
    <property type="match status" value="1"/>
</dbReference>
<evidence type="ECO:0000256" key="7">
    <source>
        <dbReference type="SAM" id="Phobius"/>
    </source>
</evidence>
<sequence>MEDVVIKRSLKAKVTVISIIVGLIVAILVGLAMYFILVKPVESRVQDKLIKDANVFIDHQLEQKSQVGVAGATALSLAPNIINALGVEDRASLIPFFKGIKAGYAKKTNYKNIGVQLVTFDGRSLIKTWDMDSYGKNVGGSPIIKKAMEEKQAFGMLAVGDRGVGIISVSPIYDGEDFSGLVTFVQGLASVAKNYVKMENGMWVMLVDRRYIQKDYGSMPVIENNIAIDKNYILASNRWFPKESVDLLKKVYEPVDGKQTTFYIKDNHVVMDLPVLDVTGEVMGRHMFMLPASFYYGPLAEAKEAAWLSLAGVMIGIFILAFALVIAINKMVVTPLARMQKTTDDIMKSGDFSIRADVTSEDEVGRTALAVNELLSQVGEALKEANGTISAIAAGDFSKRIEGEYHGDLNALKNGMNQSIDNIADVIKQIATVMDEMKRGHFDVKLQNTASGEYFRIIDSAQQTMTVTNNVISNINQVMEKMHQGDFEGRVDAEAHGELRRLKDSINSSLDSLNKAMSDITRIVVAQSEGDLTQLITTDYPGELGRLRDAVNQSVEKLSGIVGQVIEASDVVNTASQEVAQGALDLSSRVQRQAAALEQTSASMEEMNAAVQNNSENSIQVSGVVQKVQSDSSQANNVMHQTIDAMNAIQESSHKISDIVTLIDGIAFQTNLLALNAAVEAARAGEHGRGFAVVAGEVRSLAQKSAEAAKNITALINESVDRINQGTKLATESGQVLEGITEQVESVATMIRQIAQASEEQAKGIEQVHQAMNDLDSATQQNAALVEQTSAAAESMSEQAVSLSHNIAFFKTNKTHLTKAATPKLEAKPKSEPAKIEAKKEPAQVKPKAAEPKPAAKPEAAKPAAGKESQEIVSPLHGKPPKADDQWEDF</sequence>
<dbReference type="FunFam" id="1.10.287.950:FF:000001">
    <property type="entry name" value="Methyl-accepting chemotaxis sensory transducer"/>
    <property type="match status" value="1"/>
</dbReference>
<evidence type="ECO:0008006" key="12">
    <source>
        <dbReference type="Google" id="ProtNLM"/>
    </source>
</evidence>
<evidence type="ECO:0000256" key="4">
    <source>
        <dbReference type="ARBA" id="ARBA00029447"/>
    </source>
</evidence>
<keyword evidence="7" id="KW-0472">Membrane</keyword>
<dbReference type="SUPFAM" id="SSF103190">
    <property type="entry name" value="Sensory domain-like"/>
    <property type="match status" value="1"/>
</dbReference>
<feature type="domain" description="HAMP" evidence="9">
    <location>
        <begin position="504"/>
        <end position="563"/>
    </location>
</feature>
<dbReference type="GO" id="GO:0005886">
    <property type="term" value="C:plasma membrane"/>
    <property type="evidence" value="ECO:0007669"/>
    <property type="project" value="TreeGrafter"/>
</dbReference>
<dbReference type="SMART" id="SM00304">
    <property type="entry name" value="HAMP"/>
    <property type="match status" value="3"/>
</dbReference>
<dbReference type="InterPro" id="IPR004089">
    <property type="entry name" value="MCPsignal_dom"/>
</dbReference>
<feature type="transmembrane region" description="Helical" evidence="7">
    <location>
        <begin position="305"/>
        <end position="328"/>
    </location>
</feature>
<dbReference type="PANTHER" id="PTHR43531">
    <property type="entry name" value="PROTEIN ICFG"/>
    <property type="match status" value="1"/>
</dbReference>
<keyword evidence="7" id="KW-1133">Transmembrane helix</keyword>
<name>A0A067A2E0_HYDMR</name>
<dbReference type="GO" id="GO:0004888">
    <property type="term" value="F:transmembrane signaling receptor activity"/>
    <property type="evidence" value="ECO:0007669"/>
    <property type="project" value="TreeGrafter"/>
</dbReference>
<dbReference type="Gene3D" id="1.10.287.950">
    <property type="entry name" value="Methyl-accepting chemotaxis protein"/>
    <property type="match status" value="1"/>
</dbReference>
<evidence type="ECO:0000256" key="2">
    <source>
        <dbReference type="ARBA" id="ARBA00022481"/>
    </source>
</evidence>
<dbReference type="InterPro" id="IPR029150">
    <property type="entry name" value="dCache_3"/>
</dbReference>
<proteinExistence type="inferred from homology"/>
<reference evidence="10 11" key="1">
    <citation type="submission" date="2014-04" db="EMBL/GenBank/DDBJ databases">
        <title>Draft genome sequence of Hydrogenovibrio marinus MH-110, a model organism for aerobic H2 metabolism.</title>
        <authorList>
            <person name="Cha H.J."/>
            <person name="Jo B.H."/>
            <person name="Hwang B.H."/>
        </authorList>
    </citation>
    <scope>NUCLEOTIDE SEQUENCE [LARGE SCALE GENOMIC DNA]</scope>
    <source>
        <strain evidence="10 11">MH-110</strain>
    </source>
</reference>
<feature type="domain" description="HAMP" evidence="9">
    <location>
        <begin position="330"/>
        <end position="383"/>
    </location>
</feature>
<keyword evidence="3 5" id="KW-0807">Transducer</keyword>
<dbReference type="AlphaFoldDB" id="A0A067A2E0"/>
<keyword evidence="2" id="KW-0488">Methylation</keyword>